<name>X1HQE1_9ZZZZ</name>
<proteinExistence type="predicted"/>
<organism evidence="1">
    <name type="scientific">marine sediment metagenome</name>
    <dbReference type="NCBI Taxonomy" id="412755"/>
    <lineage>
        <taxon>unclassified sequences</taxon>
        <taxon>metagenomes</taxon>
        <taxon>ecological metagenomes</taxon>
    </lineage>
</organism>
<evidence type="ECO:0000313" key="1">
    <source>
        <dbReference type="EMBL" id="GAH47478.1"/>
    </source>
</evidence>
<accession>X1HQE1</accession>
<dbReference type="AlphaFoldDB" id="X1HQE1"/>
<dbReference type="EMBL" id="BARU01024058">
    <property type="protein sequence ID" value="GAH47478.1"/>
    <property type="molecule type" value="Genomic_DNA"/>
</dbReference>
<gene>
    <name evidence="1" type="ORF">S03H2_38966</name>
</gene>
<comment type="caution">
    <text evidence="1">The sequence shown here is derived from an EMBL/GenBank/DDBJ whole genome shotgun (WGS) entry which is preliminary data.</text>
</comment>
<reference evidence="1" key="1">
    <citation type="journal article" date="2014" name="Front. Microbiol.">
        <title>High frequency of phylogenetically diverse reductive dehalogenase-homologous genes in deep subseafloor sedimentary metagenomes.</title>
        <authorList>
            <person name="Kawai M."/>
            <person name="Futagami T."/>
            <person name="Toyoda A."/>
            <person name="Takaki Y."/>
            <person name="Nishi S."/>
            <person name="Hori S."/>
            <person name="Arai W."/>
            <person name="Tsubouchi T."/>
            <person name="Morono Y."/>
            <person name="Uchiyama I."/>
            <person name="Ito T."/>
            <person name="Fujiyama A."/>
            <person name="Inagaki F."/>
            <person name="Takami H."/>
        </authorList>
    </citation>
    <scope>NUCLEOTIDE SEQUENCE</scope>
    <source>
        <strain evidence="1">Expedition CK06-06</strain>
    </source>
</reference>
<feature type="non-terminal residue" evidence="1">
    <location>
        <position position="58"/>
    </location>
</feature>
<sequence>MPERGFNTEFWNEPFVQEQARDGKLLLAYLKTNAHTNQAGLYVLTLMTISFETGIDKA</sequence>
<protein>
    <submittedName>
        <fullName evidence="1">Uncharacterized protein</fullName>
    </submittedName>
</protein>